<keyword evidence="5" id="KW-1185">Reference proteome</keyword>
<dbReference type="PROSITE" id="PS00463">
    <property type="entry name" value="ZN2_CY6_FUNGAL_1"/>
    <property type="match status" value="1"/>
</dbReference>
<reference evidence="4" key="1">
    <citation type="journal article" date="2020" name="Stud. Mycol.">
        <title>101 Dothideomycetes genomes: a test case for predicting lifestyles and emergence of pathogens.</title>
        <authorList>
            <person name="Haridas S."/>
            <person name="Albert R."/>
            <person name="Binder M."/>
            <person name="Bloem J."/>
            <person name="Labutti K."/>
            <person name="Salamov A."/>
            <person name="Andreopoulos B."/>
            <person name="Baker S."/>
            <person name="Barry K."/>
            <person name="Bills G."/>
            <person name="Bluhm B."/>
            <person name="Cannon C."/>
            <person name="Castanera R."/>
            <person name="Culley D."/>
            <person name="Daum C."/>
            <person name="Ezra D."/>
            <person name="Gonzalez J."/>
            <person name="Henrissat B."/>
            <person name="Kuo A."/>
            <person name="Liang C."/>
            <person name="Lipzen A."/>
            <person name="Lutzoni F."/>
            <person name="Magnuson J."/>
            <person name="Mondo S."/>
            <person name="Nolan M."/>
            <person name="Ohm R."/>
            <person name="Pangilinan J."/>
            <person name="Park H.-J."/>
            <person name="Ramirez L."/>
            <person name="Alfaro M."/>
            <person name="Sun H."/>
            <person name="Tritt A."/>
            <person name="Yoshinaga Y."/>
            <person name="Zwiers L.-H."/>
            <person name="Turgeon B."/>
            <person name="Goodwin S."/>
            <person name="Spatafora J."/>
            <person name="Crous P."/>
            <person name="Grigoriev I."/>
        </authorList>
    </citation>
    <scope>NUCLEOTIDE SEQUENCE</scope>
    <source>
        <strain evidence="4">CBS 133067</strain>
    </source>
</reference>
<feature type="compositionally biased region" description="Polar residues" evidence="2">
    <location>
        <begin position="99"/>
        <end position="108"/>
    </location>
</feature>
<feature type="domain" description="Zn(2)-C6 fungal-type" evidence="3">
    <location>
        <begin position="24"/>
        <end position="54"/>
    </location>
</feature>
<feature type="region of interest" description="Disordered" evidence="2">
    <location>
        <begin position="384"/>
        <end position="405"/>
    </location>
</feature>
<dbReference type="InterPro" id="IPR053157">
    <property type="entry name" value="Sterol_Uptake_Regulator"/>
</dbReference>
<feature type="compositionally biased region" description="Polar residues" evidence="2">
    <location>
        <begin position="384"/>
        <end position="399"/>
    </location>
</feature>
<dbReference type="Gene3D" id="4.10.240.10">
    <property type="entry name" value="Zn(2)-C6 fungal-type DNA-binding domain"/>
    <property type="match status" value="1"/>
</dbReference>
<organism evidence="4 5">
    <name type="scientific">Rhizodiscina lignyota</name>
    <dbReference type="NCBI Taxonomy" id="1504668"/>
    <lineage>
        <taxon>Eukaryota</taxon>
        <taxon>Fungi</taxon>
        <taxon>Dikarya</taxon>
        <taxon>Ascomycota</taxon>
        <taxon>Pezizomycotina</taxon>
        <taxon>Dothideomycetes</taxon>
        <taxon>Pleosporomycetidae</taxon>
        <taxon>Aulographales</taxon>
        <taxon>Rhizodiscinaceae</taxon>
        <taxon>Rhizodiscina</taxon>
    </lineage>
</organism>
<dbReference type="CDD" id="cd00067">
    <property type="entry name" value="GAL4"/>
    <property type="match status" value="1"/>
</dbReference>
<dbReference type="Pfam" id="PF11951">
    <property type="entry name" value="Fungal_trans_2"/>
    <property type="match status" value="1"/>
</dbReference>
<dbReference type="Pfam" id="PF00172">
    <property type="entry name" value="Zn_clus"/>
    <property type="match status" value="1"/>
</dbReference>
<dbReference type="InterPro" id="IPR036864">
    <property type="entry name" value="Zn2-C6_fun-type_DNA-bd_sf"/>
</dbReference>
<dbReference type="PANTHER" id="PTHR47784">
    <property type="entry name" value="STEROL UPTAKE CONTROL PROTEIN 2"/>
    <property type="match status" value="1"/>
</dbReference>
<dbReference type="SMART" id="SM00066">
    <property type="entry name" value="GAL4"/>
    <property type="match status" value="1"/>
</dbReference>
<dbReference type="OrthoDB" id="416217at2759"/>
<dbReference type="PROSITE" id="PS50048">
    <property type="entry name" value="ZN2_CY6_FUNGAL_2"/>
    <property type="match status" value="1"/>
</dbReference>
<name>A0A9P4ICV7_9PEZI</name>
<evidence type="ECO:0000256" key="2">
    <source>
        <dbReference type="SAM" id="MobiDB-lite"/>
    </source>
</evidence>
<dbReference type="InterPro" id="IPR001138">
    <property type="entry name" value="Zn2Cys6_DnaBD"/>
</dbReference>
<dbReference type="SUPFAM" id="SSF57701">
    <property type="entry name" value="Zn2/Cys6 DNA-binding domain"/>
    <property type="match status" value="1"/>
</dbReference>
<proteinExistence type="predicted"/>
<dbReference type="Proteomes" id="UP000799772">
    <property type="component" value="Unassembled WGS sequence"/>
</dbReference>
<protein>
    <recommendedName>
        <fullName evidence="3">Zn(2)-C6 fungal-type domain-containing protein</fullName>
    </recommendedName>
</protein>
<feature type="compositionally biased region" description="Polar residues" evidence="2">
    <location>
        <begin position="1"/>
        <end position="10"/>
    </location>
</feature>
<evidence type="ECO:0000313" key="5">
    <source>
        <dbReference type="Proteomes" id="UP000799772"/>
    </source>
</evidence>
<dbReference type="PANTHER" id="PTHR47784:SF5">
    <property type="entry name" value="STEROL UPTAKE CONTROL PROTEIN 2"/>
    <property type="match status" value="1"/>
</dbReference>
<evidence type="ECO:0000256" key="1">
    <source>
        <dbReference type="ARBA" id="ARBA00023242"/>
    </source>
</evidence>
<feature type="region of interest" description="Disordered" evidence="2">
    <location>
        <begin position="1"/>
        <end position="21"/>
    </location>
</feature>
<evidence type="ECO:0000313" key="4">
    <source>
        <dbReference type="EMBL" id="KAF2097668.1"/>
    </source>
</evidence>
<dbReference type="GO" id="GO:0001228">
    <property type="term" value="F:DNA-binding transcription activator activity, RNA polymerase II-specific"/>
    <property type="evidence" value="ECO:0007669"/>
    <property type="project" value="TreeGrafter"/>
</dbReference>
<comment type="caution">
    <text evidence="4">The sequence shown here is derived from an EMBL/GenBank/DDBJ whole genome shotgun (WGS) entry which is preliminary data.</text>
</comment>
<dbReference type="InterPro" id="IPR021858">
    <property type="entry name" value="Fun_TF"/>
</dbReference>
<evidence type="ECO:0000259" key="3">
    <source>
        <dbReference type="PROSITE" id="PS50048"/>
    </source>
</evidence>
<gene>
    <name evidence="4" type="ORF">NA57DRAFT_56859</name>
</gene>
<dbReference type="EMBL" id="ML978127">
    <property type="protein sequence ID" value="KAF2097668.1"/>
    <property type="molecule type" value="Genomic_DNA"/>
</dbReference>
<accession>A0A9P4ICV7</accession>
<feature type="region of interest" description="Disordered" evidence="2">
    <location>
        <begin position="56"/>
        <end position="120"/>
    </location>
</feature>
<sequence length="547" mass="60928">MSGAETQFSATYRPRRPHTKSRNGCLVCKNRRVKCDEKQPSCTRCQLAQRPCTYRRAQQPATADGTADILSLPTPTNRTEEPSPGTPLYSRFSPLLDGSSDSNSTCSGLNHGHGDSEATESPLVFSDSDLYHHFLEHTSRTLTYCQRDQGALQIGMPTLALRCEAVFHSILALAAACLCSDMISHDAPDPAAIHQTLLTGYQHHTRALEQMQVLISERKSSNREFLVANSVLLVPFASAFQRINHWISTRASSAPSQKRRLSITPRNFIIFLRGVQTTREALHSDDTTTTSDTVDFSSPWDNVSTFQHIDSQTASAAPSRTHLTFPILAATSQRAFSELQRRLEFVSMTPSKAAWQDDNQSLVSNCIAAFDVLDDIRTHTFSGSESLTPSAMENSSESPSHPRASVPQTASWLLSYLRPAIPSESSGPLTRSFLAFLNLIPQAYLDLLLPLLDQRLENPVEQLSDILKLDGPQALALEIYAHWLVLMFLVEDESWWIGDLAITSLRGIINTYGEEFAHDILPSHGRTREQWWPAGMLKIMLELKQHQ</sequence>
<dbReference type="AlphaFoldDB" id="A0A9P4ICV7"/>
<dbReference type="GO" id="GO:0008270">
    <property type="term" value="F:zinc ion binding"/>
    <property type="evidence" value="ECO:0007669"/>
    <property type="project" value="InterPro"/>
</dbReference>
<keyword evidence="1" id="KW-0539">Nucleus</keyword>